<dbReference type="SUPFAM" id="SSF51735">
    <property type="entry name" value="NAD(P)-binding Rossmann-fold domains"/>
    <property type="match status" value="1"/>
</dbReference>
<dbReference type="InterPro" id="IPR036291">
    <property type="entry name" value="NAD(P)-bd_dom_sf"/>
</dbReference>
<accession>A0AAI8CJ29</accession>
<organism evidence="2 3">
    <name type="scientific">Flavobacterium columnare</name>
    <dbReference type="NCBI Taxonomy" id="996"/>
    <lineage>
        <taxon>Bacteria</taxon>
        <taxon>Pseudomonadati</taxon>
        <taxon>Bacteroidota</taxon>
        <taxon>Flavobacteriia</taxon>
        <taxon>Flavobacteriales</taxon>
        <taxon>Flavobacteriaceae</taxon>
        <taxon>Flavobacterium</taxon>
    </lineage>
</organism>
<protein>
    <submittedName>
        <fullName evidence="2">NAD-dependent epimerase/dehydratase family protein</fullName>
    </submittedName>
</protein>
<reference evidence="3" key="1">
    <citation type="submission" date="2016-03" db="EMBL/GenBank/DDBJ databases">
        <title>Flavobacterium columnare strain B185, complete genome.</title>
        <authorList>
            <person name="Sundberg L.-R."/>
            <person name="Papponen P."/>
            <person name="Laanto E."/>
        </authorList>
    </citation>
    <scope>NUCLEOTIDE SEQUENCE [LARGE SCALE GENOMIC DNA]</scope>
    <source>
        <strain evidence="3">B185</strain>
    </source>
</reference>
<dbReference type="Proteomes" id="UP000304840">
    <property type="component" value="Chromosome"/>
</dbReference>
<dbReference type="InterPro" id="IPR001509">
    <property type="entry name" value="Epimerase_deHydtase"/>
</dbReference>
<name>A0AAI8CJ29_9FLAO</name>
<dbReference type="AlphaFoldDB" id="A0AAI8CJ29"/>
<evidence type="ECO:0000313" key="3">
    <source>
        <dbReference type="Proteomes" id="UP000304840"/>
    </source>
</evidence>
<dbReference type="PANTHER" id="PTHR43245:SF58">
    <property type="entry name" value="BLL5923 PROTEIN"/>
    <property type="match status" value="1"/>
</dbReference>
<dbReference type="Pfam" id="PF01370">
    <property type="entry name" value="Epimerase"/>
    <property type="match status" value="1"/>
</dbReference>
<dbReference type="EMBL" id="CP010992">
    <property type="protein sequence ID" value="AMO21162.1"/>
    <property type="molecule type" value="Genomic_DNA"/>
</dbReference>
<proteinExistence type="predicted"/>
<dbReference type="PANTHER" id="PTHR43245">
    <property type="entry name" value="BIFUNCTIONAL POLYMYXIN RESISTANCE PROTEIN ARNA"/>
    <property type="match status" value="1"/>
</dbReference>
<evidence type="ECO:0000259" key="1">
    <source>
        <dbReference type="Pfam" id="PF01370"/>
    </source>
</evidence>
<dbReference type="Gene3D" id="3.40.50.720">
    <property type="entry name" value="NAD(P)-binding Rossmann-like Domain"/>
    <property type="match status" value="1"/>
</dbReference>
<sequence length="301" mass="34294">MMKIIMTGAGGFVGQNLFGYLQKNNFEIQTLSLRKSNWDQIIHKTANAIVHLAGKAHDTKNTREATEYFNVNTDLTIQLFDEFLKSDIRDFIYFSSVKATADIVEGVLNEDHVSAPQTPYGQSKLKAEEYLLSKELPKGKRLFVLRPCMIHGPGNKGNLNLLSEVVNRGIPYPLGLFNNERSFLSIDNLNYIIEKILNDDTIKSGVYNLADDEFVSTNRLIEIIADIQGGKSRIWNVSKRTIKYIAKLGDYLRLPLNSERLQKMTENYRVSNKKIKQALNIEKLPFTAEEGLRKTIQSFKK</sequence>
<dbReference type="InterPro" id="IPR050177">
    <property type="entry name" value="Lipid_A_modif_metabolic_enz"/>
</dbReference>
<evidence type="ECO:0000313" key="2">
    <source>
        <dbReference type="EMBL" id="AMO21162.1"/>
    </source>
</evidence>
<feature type="domain" description="NAD-dependent epimerase/dehydratase" evidence="1">
    <location>
        <begin position="4"/>
        <end position="209"/>
    </location>
</feature>
<reference evidence="2 3" key="2">
    <citation type="submission" date="2019-05" db="EMBL/GenBank/DDBJ databases">
        <authorList>
            <person name="Ravantti J.J."/>
        </authorList>
    </citation>
    <scope>NUCLEOTIDE SEQUENCE [LARGE SCALE GENOMIC DNA]</scope>
    <source>
        <strain evidence="2 3">B185</strain>
    </source>
</reference>
<gene>
    <name evidence="2" type="ORF">UN65_13215</name>
</gene>